<evidence type="ECO:0000256" key="3">
    <source>
        <dbReference type="ARBA" id="ARBA00022448"/>
    </source>
</evidence>
<dbReference type="PROSITE" id="PS52016">
    <property type="entry name" value="TONB_DEPENDENT_REC_3"/>
    <property type="match status" value="1"/>
</dbReference>
<evidence type="ECO:0000313" key="17">
    <source>
        <dbReference type="EMBL" id="THF57677.1"/>
    </source>
</evidence>
<evidence type="ECO:0000256" key="11">
    <source>
        <dbReference type="ARBA" id="ARBA00023237"/>
    </source>
</evidence>
<keyword evidence="10 17" id="KW-0675">Receptor</keyword>
<dbReference type="OrthoDB" id="183532at2"/>
<keyword evidence="7" id="KW-0406">Ion transport</keyword>
<dbReference type="InterPro" id="IPR000531">
    <property type="entry name" value="Beta-barrel_TonB"/>
</dbReference>
<evidence type="ECO:0000259" key="16">
    <source>
        <dbReference type="Pfam" id="PF07715"/>
    </source>
</evidence>
<evidence type="ECO:0000256" key="1">
    <source>
        <dbReference type="ARBA" id="ARBA00004571"/>
    </source>
</evidence>
<dbReference type="InterPro" id="IPR012910">
    <property type="entry name" value="Plug_dom"/>
</dbReference>
<feature type="signal peptide" evidence="14">
    <location>
        <begin position="1"/>
        <end position="24"/>
    </location>
</feature>
<dbReference type="GO" id="GO:0015889">
    <property type="term" value="P:cobalamin transport"/>
    <property type="evidence" value="ECO:0007669"/>
    <property type="project" value="TreeGrafter"/>
</dbReference>
<evidence type="ECO:0000259" key="15">
    <source>
        <dbReference type="Pfam" id="PF00593"/>
    </source>
</evidence>
<comment type="similarity">
    <text evidence="2 12 13">Belongs to the TonB-dependent receptor family.</text>
</comment>
<evidence type="ECO:0000256" key="14">
    <source>
        <dbReference type="SAM" id="SignalP"/>
    </source>
</evidence>
<dbReference type="CDD" id="cd01347">
    <property type="entry name" value="ligand_gated_channel"/>
    <property type="match status" value="1"/>
</dbReference>
<evidence type="ECO:0000256" key="9">
    <source>
        <dbReference type="ARBA" id="ARBA00023136"/>
    </source>
</evidence>
<keyword evidence="8 13" id="KW-0798">TonB box</keyword>
<dbReference type="EMBL" id="SSOD01000017">
    <property type="protein sequence ID" value="THF57677.1"/>
    <property type="molecule type" value="Genomic_DNA"/>
</dbReference>
<evidence type="ECO:0000256" key="2">
    <source>
        <dbReference type="ARBA" id="ARBA00009810"/>
    </source>
</evidence>
<evidence type="ECO:0000256" key="8">
    <source>
        <dbReference type="ARBA" id="ARBA00023077"/>
    </source>
</evidence>
<keyword evidence="5 12" id="KW-0812">Transmembrane</keyword>
<dbReference type="GO" id="GO:0006811">
    <property type="term" value="P:monoatomic ion transport"/>
    <property type="evidence" value="ECO:0007669"/>
    <property type="project" value="UniProtKB-KW"/>
</dbReference>
<keyword evidence="4 12" id="KW-1134">Transmembrane beta strand</keyword>
<dbReference type="Gene3D" id="2.170.130.10">
    <property type="entry name" value="TonB-dependent receptor, plug domain"/>
    <property type="match status" value="1"/>
</dbReference>
<evidence type="ECO:0000256" key="10">
    <source>
        <dbReference type="ARBA" id="ARBA00023170"/>
    </source>
</evidence>
<organism evidence="17 18">
    <name type="scientific">Pseudothauera rhizosphaerae</name>
    <dbReference type="NCBI Taxonomy" id="2565932"/>
    <lineage>
        <taxon>Bacteria</taxon>
        <taxon>Pseudomonadati</taxon>
        <taxon>Pseudomonadota</taxon>
        <taxon>Betaproteobacteria</taxon>
        <taxon>Rhodocyclales</taxon>
        <taxon>Zoogloeaceae</taxon>
        <taxon>Pseudothauera</taxon>
    </lineage>
</organism>
<dbReference type="PANTHER" id="PTHR30069">
    <property type="entry name" value="TONB-DEPENDENT OUTER MEMBRANE RECEPTOR"/>
    <property type="match status" value="1"/>
</dbReference>
<dbReference type="SUPFAM" id="SSF56935">
    <property type="entry name" value="Porins"/>
    <property type="match status" value="1"/>
</dbReference>
<name>A0A4S4AFZ2_9RHOO</name>
<gene>
    <name evidence="17" type="ORF">E6O51_17770</name>
</gene>
<dbReference type="InterPro" id="IPR039426">
    <property type="entry name" value="TonB-dep_rcpt-like"/>
</dbReference>
<keyword evidence="18" id="KW-1185">Reference proteome</keyword>
<evidence type="ECO:0000256" key="4">
    <source>
        <dbReference type="ARBA" id="ARBA00022452"/>
    </source>
</evidence>
<feature type="domain" description="TonB-dependent receptor plug" evidence="16">
    <location>
        <begin position="45"/>
        <end position="150"/>
    </location>
</feature>
<dbReference type="Gene3D" id="2.40.170.20">
    <property type="entry name" value="TonB-dependent receptor, beta-barrel domain"/>
    <property type="match status" value="1"/>
</dbReference>
<dbReference type="InterPro" id="IPR037066">
    <property type="entry name" value="Plug_dom_sf"/>
</dbReference>
<proteinExistence type="inferred from homology"/>
<accession>A0A4S4AFZ2</accession>
<evidence type="ECO:0000256" key="6">
    <source>
        <dbReference type="ARBA" id="ARBA00022729"/>
    </source>
</evidence>
<protein>
    <submittedName>
        <fullName evidence="17">TonB-dependent receptor</fullName>
    </submittedName>
</protein>
<dbReference type="Pfam" id="PF07715">
    <property type="entry name" value="Plug"/>
    <property type="match status" value="1"/>
</dbReference>
<keyword evidence="11 12" id="KW-0998">Cell outer membrane</keyword>
<keyword evidence="3 12" id="KW-0813">Transport</keyword>
<keyword evidence="6 14" id="KW-0732">Signal</keyword>
<feature type="chain" id="PRO_5020556556" evidence="14">
    <location>
        <begin position="25"/>
        <end position="603"/>
    </location>
</feature>
<comment type="subcellular location">
    <subcellularLocation>
        <location evidence="1 12">Cell outer membrane</location>
        <topology evidence="1 12">Multi-pass membrane protein</topology>
    </subcellularLocation>
</comment>
<evidence type="ECO:0000313" key="18">
    <source>
        <dbReference type="Proteomes" id="UP000307956"/>
    </source>
</evidence>
<dbReference type="AlphaFoldDB" id="A0A4S4AFZ2"/>
<comment type="caution">
    <text evidence="17">The sequence shown here is derived from an EMBL/GenBank/DDBJ whole genome shotgun (WGS) entry which is preliminary data.</text>
</comment>
<keyword evidence="9 12" id="KW-0472">Membrane</keyword>
<dbReference type="Proteomes" id="UP000307956">
    <property type="component" value="Unassembled WGS sequence"/>
</dbReference>
<reference evidence="17 18" key="1">
    <citation type="submission" date="2019-04" db="EMBL/GenBank/DDBJ databases">
        <title>Azoarcus rhizosphaerae sp. nov. isolated from rhizosphere of Ficus religiosa.</title>
        <authorList>
            <person name="Lin S.-Y."/>
            <person name="Hameed A."/>
            <person name="Hsu Y.-H."/>
            <person name="Young C.-C."/>
        </authorList>
    </citation>
    <scope>NUCLEOTIDE SEQUENCE [LARGE SCALE GENOMIC DNA]</scope>
    <source>
        <strain evidence="17 18">CC-YHH848</strain>
    </source>
</reference>
<evidence type="ECO:0000256" key="5">
    <source>
        <dbReference type="ARBA" id="ARBA00022692"/>
    </source>
</evidence>
<dbReference type="PANTHER" id="PTHR30069:SF53">
    <property type="entry name" value="COLICIN I RECEPTOR-RELATED"/>
    <property type="match status" value="1"/>
</dbReference>
<dbReference type="InterPro" id="IPR036942">
    <property type="entry name" value="Beta-barrel_TonB_sf"/>
</dbReference>
<feature type="domain" description="TonB-dependent receptor-like beta-barrel" evidence="15">
    <location>
        <begin position="176"/>
        <end position="576"/>
    </location>
</feature>
<evidence type="ECO:0000256" key="12">
    <source>
        <dbReference type="PROSITE-ProRule" id="PRU01360"/>
    </source>
</evidence>
<evidence type="ECO:0000256" key="13">
    <source>
        <dbReference type="RuleBase" id="RU003357"/>
    </source>
</evidence>
<dbReference type="RefSeq" id="WP_136386355.1">
    <property type="nucleotide sequence ID" value="NZ_SSOD01000017.1"/>
</dbReference>
<sequence>MTIRYSAAALAVAAVFPHAVLAQADDESVGATMVVTAARMQQRAEEVLASTEVIEREAIERAGHSTLIDVLRTIPGVRVASNGGPGSNSSLFIRGTESRHVLLMIDGLRVGSATSGQPTLEAIPLAMIERIEVLRGPASALYGSEAIGGVIQIFTRKGAKGFRPSVFAGYGSDDTRQINASVAGGAERLRYSLTLGEDRTRGFDARTDEVTHDPDRDGFRNAFASANLSLGLRERDEIGLNLYGSKGRNWFDANLTYDSHLDKRLDSVGLYAINQLAQGWRSTLRVGRSRDRLDNRSTVGEPSQFHTRQNQFSWQHDIDLPVGTLLAAFDYVKTHVDGTTAYVEDERTVKAWLLGWSAKFDAHSVQVNVRRDDNSQFGGKTTGLFAYGYQIDPQWSVRGSIATAFNAPTFNQLYYPDTGFGGGNPDLEPERALNREVGLRWDDGMHSVEATYYDNKVRDLISGWPPANVDEARLKGLELAYRVDIGKLAVQVGADWLDARDEATDKRLVRRAGKAAFLRVDHSIGAWSYGVDVNGQGHRYENATNTQRMGGYGLVDAYVHYRLAHDWRVEMRANNILDKKYELARNYATAGASYFVGVRYAPH</sequence>
<dbReference type="GO" id="GO:0009279">
    <property type="term" value="C:cell outer membrane"/>
    <property type="evidence" value="ECO:0007669"/>
    <property type="project" value="UniProtKB-SubCell"/>
</dbReference>
<evidence type="ECO:0000256" key="7">
    <source>
        <dbReference type="ARBA" id="ARBA00023065"/>
    </source>
</evidence>
<dbReference type="Pfam" id="PF00593">
    <property type="entry name" value="TonB_dep_Rec_b-barrel"/>
    <property type="match status" value="1"/>
</dbReference>